<keyword evidence="5" id="KW-0472">Membrane</keyword>
<sequence>MPGMPGQFYVNQMGYEQGPINYAQLQQMAISGQVRGDTLIRSAESPMPFPARQVPGLFSNSEWLTALLLSVFLGSFGVDRFYVGQVGLGILKLITCGGFSIWWLVDIILIATRNFRDSSGRPLA</sequence>
<dbReference type="AlphaFoldDB" id="A0A857L3U6"/>
<accession>A0A857L3U6</accession>
<evidence type="ECO:0000259" key="7">
    <source>
        <dbReference type="Pfam" id="PF05154"/>
    </source>
</evidence>
<evidence type="ECO:0000256" key="5">
    <source>
        <dbReference type="ARBA" id="ARBA00023136"/>
    </source>
</evidence>
<dbReference type="Pfam" id="PF14237">
    <property type="entry name" value="GYF_2"/>
    <property type="match status" value="1"/>
</dbReference>
<evidence type="ECO:0000259" key="8">
    <source>
        <dbReference type="Pfam" id="PF14237"/>
    </source>
</evidence>
<dbReference type="PANTHER" id="PTHR21016">
    <property type="entry name" value="BETA-AMYLOID BINDING PROTEIN-RELATED"/>
    <property type="match status" value="1"/>
</dbReference>
<evidence type="ECO:0000313" key="9">
    <source>
        <dbReference type="EMBL" id="QHN41862.1"/>
    </source>
</evidence>
<evidence type="ECO:0000256" key="1">
    <source>
        <dbReference type="ARBA" id="ARBA00004141"/>
    </source>
</evidence>
<keyword evidence="4" id="KW-1133">Transmembrane helix</keyword>
<dbReference type="PANTHER" id="PTHR21016:SF4">
    <property type="entry name" value="TM2 DOMAIN-CONTAINING PROTEIN 2"/>
    <property type="match status" value="1"/>
</dbReference>
<feature type="domain" description="GYF" evidence="8">
    <location>
        <begin position="9"/>
        <end position="57"/>
    </location>
</feature>
<organism evidence="9">
    <name type="scientific">Gordonia amarae</name>
    <dbReference type="NCBI Taxonomy" id="36821"/>
    <lineage>
        <taxon>Bacteria</taxon>
        <taxon>Bacillati</taxon>
        <taxon>Actinomycetota</taxon>
        <taxon>Actinomycetes</taxon>
        <taxon>Mycobacteriales</taxon>
        <taxon>Gordoniaceae</taxon>
        <taxon>Gordonia</taxon>
    </lineage>
</organism>
<evidence type="ECO:0000256" key="6">
    <source>
        <dbReference type="ARBA" id="ARBA00023180"/>
    </source>
</evidence>
<comment type="subcellular location">
    <subcellularLocation>
        <location evidence="1">Membrane</location>
        <topology evidence="1">Multi-pass membrane protein</topology>
    </subcellularLocation>
</comment>
<keyword evidence="2" id="KW-0812">Transmembrane</keyword>
<keyword evidence="6" id="KW-0325">Glycoprotein</keyword>
<keyword evidence="3" id="KW-0732">Signal</keyword>
<proteinExistence type="predicted"/>
<evidence type="ECO:0000256" key="3">
    <source>
        <dbReference type="ARBA" id="ARBA00022729"/>
    </source>
</evidence>
<dbReference type="InterPro" id="IPR050932">
    <property type="entry name" value="TM2D1-3-like"/>
</dbReference>
<dbReference type="InterPro" id="IPR007829">
    <property type="entry name" value="TM2"/>
</dbReference>
<dbReference type="InterPro" id="IPR025640">
    <property type="entry name" value="GYF_2"/>
</dbReference>
<evidence type="ECO:0000256" key="4">
    <source>
        <dbReference type="ARBA" id="ARBA00022989"/>
    </source>
</evidence>
<dbReference type="GO" id="GO:0016020">
    <property type="term" value="C:membrane"/>
    <property type="evidence" value="ECO:0007669"/>
    <property type="project" value="UniProtKB-SubCell"/>
</dbReference>
<feature type="domain" description="TM2" evidence="7">
    <location>
        <begin position="61"/>
        <end position="108"/>
    </location>
</feature>
<reference evidence="9" key="1">
    <citation type="journal article" date="2021" name="Nat. Microbiol.">
        <title>Cocultivation of an ultrasmall environmental parasitic bacterium with lytic ability against bacteria associated with wastewater foams.</title>
        <authorList>
            <person name="Batinovic S."/>
            <person name="Rose J.J.A."/>
            <person name="Ratcliffe J."/>
            <person name="Seviour R.J."/>
            <person name="Petrovski S."/>
        </authorList>
    </citation>
    <scope>NUCLEOTIDE SEQUENCE</scope>
    <source>
        <strain evidence="9">CON44</strain>
    </source>
</reference>
<gene>
    <name evidence="9" type="ORF">GII30_06735</name>
</gene>
<protein>
    <submittedName>
        <fullName evidence="9">NINE protein</fullName>
    </submittedName>
</protein>
<dbReference type="Pfam" id="PF05154">
    <property type="entry name" value="TM2"/>
    <property type="match status" value="1"/>
</dbReference>
<name>A0A857L3U6_9ACTN</name>
<dbReference type="EMBL" id="CP045810">
    <property type="protein sequence ID" value="QHN41862.1"/>
    <property type="molecule type" value="Genomic_DNA"/>
</dbReference>
<evidence type="ECO:0000256" key="2">
    <source>
        <dbReference type="ARBA" id="ARBA00022692"/>
    </source>
</evidence>